<dbReference type="GO" id="GO:0003824">
    <property type="term" value="F:catalytic activity"/>
    <property type="evidence" value="ECO:0007669"/>
    <property type="project" value="UniProtKB-ARBA"/>
</dbReference>
<dbReference type="InterPro" id="IPR000073">
    <property type="entry name" value="AB_hydrolase_1"/>
</dbReference>
<dbReference type="InterPro" id="IPR029058">
    <property type="entry name" value="AB_hydrolase_fold"/>
</dbReference>
<dbReference type="AlphaFoldDB" id="A0A8J3Q7A3"/>
<accession>A0A8J3Q7A3</accession>
<dbReference type="PANTHER" id="PTHR37017:SF11">
    <property type="entry name" value="ESTERASE_LIPASE_THIOESTERASE DOMAIN-CONTAINING PROTEIN"/>
    <property type="match status" value="1"/>
</dbReference>
<evidence type="ECO:0000313" key="3">
    <source>
        <dbReference type="Proteomes" id="UP000612899"/>
    </source>
</evidence>
<dbReference type="Gene3D" id="3.40.50.1820">
    <property type="entry name" value="alpha/beta hydrolase"/>
    <property type="match status" value="1"/>
</dbReference>
<reference evidence="2" key="1">
    <citation type="submission" date="2021-01" db="EMBL/GenBank/DDBJ databases">
        <title>Whole genome shotgun sequence of Rhizocola hellebori NBRC 109834.</title>
        <authorList>
            <person name="Komaki H."/>
            <person name="Tamura T."/>
        </authorList>
    </citation>
    <scope>NUCLEOTIDE SEQUENCE</scope>
    <source>
        <strain evidence="2">NBRC 109834</strain>
    </source>
</reference>
<protein>
    <submittedName>
        <fullName evidence="2">Esterase</fullName>
    </submittedName>
</protein>
<dbReference type="InterPro" id="IPR052897">
    <property type="entry name" value="Sec-Metab_Biosynth_Hydrolase"/>
</dbReference>
<evidence type="ECO:0000259" key="1">
    <source>
        <dbReference type="Pfam" id="PF12697"/>
    </source>
</evidence>
<comment type="caution">
    <text evidence="2">The sequence shown here is derived from an EMBL/GenBank/DDBJ whole genome shotgun (WGS) entry which is preliminary data.</text>
</comment>
<keyword evidence="3" id="KW-1185">Reference proteome</keyword>
<proteinExistence type="predicted"/>
<dbReference type="PANTHER" id="PTHR37017">
    <property type="entry name" value="AB HYDROLASE-1 DOMAIN-CONTAINING PROTEIN-RELATED"/>
    <property type="match status" value="1"/>
</dbReference>
<name>A0A8J3Q7A3_9ACTN</name>
<sequence length="234" mass="25404">MSTFVLVPGAWLGAWAWQHVARALKELGHRAHPVTLSGLGERAADPVEKIGLNTHVADVHDAIASLRDVILVGHSYAGIVTGMVAADAPQTVTRAIFLDSNVPIDGRSMTDGFSQRGRELVRAQVTQAGGYWSVPDPEEFDGHGLTADQVAWLRDRCTPHPGQTLFDPASLTRPLRELTATYVHCVQPQMGRSDEVEALRDVPGWSFATLDTGHWPMVSQPLALARLLHEIVSA</sequence>
<dbReference type="Proteomes" id="UP000612899">
    <property type="component" value="Unassembled WGS sequence"/>
</dbReference>
<evidence type="ECO:0000313" key="2">
    <source>
        <dbReference type="EMBL" id="GIH04581.1"/>
    </source>
</evidence>
<dbReference type="EMBL" id="BONY01000013">
    <property type="protein sequence ID" value="GIH04581.1"/>
    <property type="molecule type" value="Genomic_DNA"/>
</dbReference>
<feature type="domain" description="AB hydrolase-1" evidence="1">
    <location>
        <begin position="4"/>
        <end position="226"/>
    </location>
</feature>
<dbReference type="Pfam" id="PF12697">
    <property type="entry name" value="Abhydrolase_6"/>
    <property type="match status" value="1"/>
</dbReference>
<gene>
    <name evidence="2" type="ORF">Rhe02_26480</name>
</gene>
<dbReference type="SUPFAM" id="SSF53474">
    <property type="entry name" value="alpha/beta-Hydrolases"/>
    <property type="match status" value="1"/>
</dbReference>
<organism evidence="2 3">
    <name type="scientific">Rhizocola hellebori</name>
    <dbReference type="NCBI Taxonomy" id="1392758"/>
    <lineage>
        <taxon>Bacteria</taxon>
        <taxon>Bacillati</taxon>
        <taxon>Actinomycetota</taxon>
        <taxon>Actinomycetes</taxon>
        <taxon>Micromonosporales</taxon>
        <taxon>Micromonosporaceae</taxon>
        <taxon>Rhizocola</taxon>
    </lineage>
</organism>
<dbReference type="RefSeq" id="WP_203908458.1">
    <property type="nucleotide sequence ID" value="NZ_BONY01000013.1"/>
</dbReference>